<dbReference type="EMBL" id="CP151504">
    <property type="protein sequence ID" value="WZN61255.1"/>
    <property type="molecule type" value="Genomic_DNA"/>
</dbReference>
<name>A0AAX4P4D5_9CHLO</name>
<evidence type="ECO:0000256" key="1">
    <source>
        <dbReference type="SAM" id="MobiDB-lite"/>
    </source>
</evidence>
<evidence type="ECO:0000313" key="3">
    <source>
        <dbReference type="Proteomes" id="UP001472866"/>
    </source>
</evidence>
<proteinExistence type="predicted"/>
<reference evidence="2 3" key="1">
    <citation type="submission" date="2024-03" db="EMBL/GenBank/DDBJ databases">
        <title>Complete genome sequence of the green alga Chloropicon roscoffensis RCC1871.</title>
        <authorList>
            <person name="Lemieux C."/>
            <person name="Pombert J.-F."/>
            <person name="Otis C."/>
            <person name="Turmel M."/>
        </authorList>
    </citation>
    <scope>NUCLEOTIDE SEQUENCE [LARGE SCALE GENOMIC DNA]</scope>
    <source>
        <strain evidence="2 3">RCC1871</strain>
    </source>
</reference>
<keyword evidence="3" id="KW-1185">Reference proteome</keyword>
<protein>
    <submittedName>
        <fullName evidence="2">Uncharacterized protein</fullName>
    </submittedName>
</protein>
<feature type="compositionally biased region" description="Polar residues" evidence="1">
    <location>
        <begin position="1"/>
        <end position="10"/>
    </location>
</feature>
<accession>A0AAX4P4D5</accession>
<organism evidence="2 3">
    <name type="scientific">Chloropicon roscoffensis</name>
    <dbReference type="NCBI Taxonomy" id="1461544"/>
    <lineage>
        <taxon>Eukaryota</taxon>
        <taxon>Viridiplantae</taxon>
        <taxon>Chlorophyta</taxon>
        <taxon>Chloropicophyceae</taxon>
        <taxon>Chloropicales</taxon>
        <taxon>Chloropicaceae</taxon>
        <taxon>Chloropicon</taxon>
    </lineage>
</organism>
<gene>
    <name evidence="2" type="ORF">HKI87_04g27900</name>
</gene>
<feature type="region of interest" description="Disordered" evidence="1">
    <location>
        <begin position="1"/>
        <end position="24"/>
    </location>
</feature>
<evidence type="ECO:0000313" key="2">
    <source>
        <dbReference type="EMBL" id="WZN61255.1"/>
    </source>
</evidence>
<dbReference type="AlphaFoldDB" id="A0AAX4P4D5"/>
<dbReference type="Proteomes" id="UP001472866">
    <property type="component" value="Chromosome 04"/>
</dbReference>
<sequence length="132" mass="14823">MPSSGRTDTSWARGVAAQPSGRGTMTGGFGLRKVHFRLGPITFPIGITEKSSETAVYNRVLKRLDREGIYYRRDTVKFEDDCEKDEERVELDIADILALENGAKVRITVDSPMLMPRSQQRYKRRRGSGEGG</sequence>